<evidence type="ECO:0000256" key="3">
    <source>
        <dbReference type="PIRSR" id="PIRSR613078-2"/>
    </source>
</evidence>
<evidence type="ECO:0008006" key="6">
    <source>
        <dbReference type="Google" id="ProtNLM"/>
    </source>
</evidence>
<evidence type="ECO:0000256" key="1">
    <source>
        <dbReference type="ARBA" id="ARBA00022801"/>
    </source>
</evidence>
<feature type="active site" description="Proton donor/acceptor" evidence="2">
    <location>
        <position position="86"/>
    </location>
</feature>
<sequence length="208" mass="23767">MKQKYCTLYIVRHGQTDWNVQKLLQGQQDSALTELGITQAKELQETLREIHFDGIFSSDLLRTKKTAEIIVLERQLAVQTTKLLRERNFGKFEGRPYAELDKEIAESFKDYEKLSDEQKFKFKTADIESDEELFLRFNIWLREIAAAFAGKTILVVSHGGMIRSLLIHLGYGTYSQIPHSGIANGGFVKIESDGVDYFIKEVVGVTKV</sequence>
<dbReference type="PANTHER" id="PTHR46517">
    <property type="entry name" value="FRUCTOSE-2,6-BISPHOSPHATASE TIGAR"/>
    <property type="match status" value="1"/>
</dbReference>
<dbReference type="SUPFAM" id="SSF53254">
    <property type="entry name" value="Phosphoglycerate mutase-like"/>
    <property type="match status" value="1"/>
</dbReference>
<evidence type="ECO:0000313" key="4">
    <source>
        <dbReference type="EMBL" id="OGE41370.1"/>
    </source>
</evidence>
<dbReference type="InterPro" id="IPR029033">
    <property type="entry name" value="His_PPase_superfam"/>
</dbReference>
<dbReference type="AlphaFoldDB" id="A0A1F5KKN0"/>
<reference evidence="4 5" key="1">
    <citation type="journal article" date="2016" name="Nat. Commun.">
        <title>Thousands of microbial genomes shed light on interconnected biogeochemical processes in an aquifer system.</title>
        <authorList>
            <person name="Anantharaman K."/>
            <person name="Brown C.T."/>
            <person name="Hug L.A."/>
            <person name="Sharon I."/>
            <person name="Castelle C.J."/>
            <person name="Probst A.J."/>
            <person name="Thomas B.C."/>
            <person name="Singh A."/>
            <person name="Wilkins M.J."/>
            <person name="Karaoz U."/>
            <person name="Brodie E.L."/>
            <person name="Williams K.H."/>
            <person name="Hubbard S.S."/>
            <person name="Banfield J.F."/>
        </authorList>
    </citation>
    <scope>NUCLEOTIDE SEQUENCE [LARGE SCALE GENOMIC DNA]</scope>
</reference>
<dbReference type="PANTHER" id="PTHR46517:SF1">
    <property type="entry name" value="FRUCTOSE-2,6-BISPHOSPHATASE TIGAR"/>
    <property type="match status" value="1"/>
</dbReference>
<name>A0A1F5KKN0_9BACT</name>
<feature type="binding site" evidence="3">
    <location>
        <begin position="12"/>
        <end position="19"/>
    </location>
    <ligand>
        <name>substrate</name>
    </ligand>
</feature>
<dbReference type="PROSITE" id="PS00175">
    <property type="entry name" value="PG_MUTASE"/>
    <property type="match status" value="1"/>
</dbReference>
<evidence type="ECO:0000313" key="5">
    <source>
        <dbReference type="Proteomes" id="UP000177328"/>
    </source>
</evidence>
<dbReference type="SMART" id="SM00855">
    <property type="entry name" value="PGAM"/>
    <property type="match status" value="1"/>
</dbReference>
<dbReference type="PIRSF" id="PIRSF000709">
    <property type="entry name" value="6PFK_2-Ptase"/>
    <property type="match status" value="1"/>
</dbReference>
<dbReference type="GO" id="GO:0043456">
    <property type="term" value="P:regulation of pentose-phosphate shunt"/>
    <property type="evidence" value="ECO:0007669"/>
    <property type="project" value="TreeGrafter"/>
</dbReference>
<gene>
    <name evidence="4" type="ORF">A3D25_02490</name>
</gene>
<dbReference type="Gene3D" id="3.40.50.1240">
    <property type="entry name" value="Phosphoglycerate mutase-like"/>
    <property type="match status" value="1"/>
</dbReference>
<dbReference type="Proteomes" id="UP000177328">
    <property type="component" value="Unassembled WGS sequence"/>
</dbReference>
<feature type="active site" description="Tele-phosphohistidine intermediate" evidence="2">
    <location>
        <position position="13"/>
    </location>
</feature>
<dbReference type="GO" id="GO:0005829">
    <property type="term" value="C:cytosol"/>
    <property type="evidence" value="ECO:0007669"/>
    <property type="project" value="TreeGrafter"/>
</dbReference>
<accession>A0A1F5KKN0</accession>
<dbReference type="EMBL" id="MFDD01000002">
    <property type="protein sequence ID" value="OGE41370.1"/>
    <property type="molecule type" value="Genomic_DNA"/>
</dbReference>
<comment type="caution">
    <text evidence="4">The sequence shown here is derived from an EMBL/GenBank/DDBJ whole genome shotgun (WGS) entry which is preliminary data.</text>
</comment>
<dbReference type="GO" id="GO:0004331">
    <property type="term" value="F:fructose-2,6-bisphosphate 2-phosphatase activity"/>
    <property type="evidence" value="ECO:0007669"/>
    <property type="project" value="TreeGrafter"/>
</dbReference>
<keyword evidence="1" id="KW-0378">Hydrolase</keyword>
<proteinExistence type="predicted"/>
<organism evidence="4 5">
    <name type="scientific">Candidatus Daviesbacteria bacterium RIFCSPHIGHO2_02_FULL_43_12</name>
    <dbReference type="NCBI Taxonomy" id="1797776"/>
    <lineage>
        <taxon>Bacteria</taxon>
        <taxon>Candidatus Daviesiibacteriota</taxon>
    </lineage>
</organism>
<protein>
    <recommendedName>
        <fullName evidence="6">Phosphoglycerate mutase</fullName>
    </recommendedName>
</protein>
<dbReference type="InterPro" id="IPR001345">
    <property type="entry name" value="PG/BPGM_mutase_AS"/>
</dbReference>
<feature type="binding site" evidence="3">
    <location>
        <position position="62"/>
    </location>
    <ligand>
        <name>substrate</name>
    </ligand>
</feature>
<dbReference type="Pfam" id="PF00300">
    <property type="entry name" value="His_Phos_1"/>
    <property type="match status" value="1"/>
</dbReference>
<dbReference type="CDD" id="cd07067">
    <property type="entry name" value="HP_PGM_like"/>
    <property type="match status" value="1"/>
</dbReference>
<dbReference type="InterPro" id="IPR051695">
    <property type="entry name" value="Phosphoglycerate_Mutase"/>
</dbReference>
<dbReference type="GO" id="GO:0045820">
    <property type="term" value="P:negative regulation of glycolytic process"/>
    <property type="evidence" value="ECO:0007669"/>
    <property type="project" value="TreeGrafter"/>
</dbReference>
<evidence type="ECO:0000256" key="2">
    <source>
        <dbReference type="PIRSR" id="PIRSR613078-1"/>
    </source>
</evidence>
<dbReference type="InterPro" id="IPR013078">
    <property type="entry name" value="His_Pase_superF_clade-1"/>
</dbReference>